<feature type="compositionally biased region" description="Polar residues" evidence="1">
    <location>
        <begin position="556"/>
        <end position="565"/>
    </location>
</feature>
<sequence length="647" mass="69724">MTSSNYVIRVLNLSENPQDFVFFNDAPKASKSAQKIWPIIWMGASGVAAQDSAQFDAKAGNYAICGATPIQIEHGVKVTTAKAVNVELTGAHKDGTAPLMDVVVDGAQFVEPYGTTKKDYSFGIHTTAFDADCHAFCGYGKENAEGDVVPVAVWRAAPSEHYELTPKIAYHVGTGNVAPGTAVDMSTLGEVRKIDFSKAKPGQTIATVKLRSDGTYRPATCAPVRLPRAVNLSSSAYPLDLRTSPVVSDAAFRSTTASIMTPSPRTALLLAPFPAPSKLLVDAALPLFARRMSSSSPARSRDSDTSAWPLLKRRARPSHDTSAGAALGQGLLARLDTTSSPSSLAVEQGAASSAVAAKTDPRVMLTIHGLSTNLNASDFYRIAPSDLSSWHSVIKKVQQQRDPSTLEPLGRYHVSFSTPAAATAYRDRLVRLHRLARHRLRSESGLWEASTPAHLRSPGLEPAAELAAFTVAPPPPTSSSSSSRAGLDVEKRRVSAGAGAWARQLADLVRGAEHGYGDKPPVVLLRVYPPTLAAEDLRRSIREDGVARGCRWKVSAPQQLHQQRAQRGRDRDEGGDSTHRKVSSRAHDDRDTPETLRGRFVVVCASEAEARRFHRHWNQRALPTVHNSDGVASSPTENMIHASIINW</sequence>
<evidence type="ECO:0000313" key="2">
    <source>
        <dbReference type="EMBL" id="KAK4091051.1"/>
    </source>
</evidence>
<protein>
    <submittedName>
        <fullName evidence="2">Uncharacterized protein</fullName>
    </submittedName>
</protein>
<proteinExistence type="predicted"/>
<gene>
    <name evidence="2" type="ORF">Purlil1_4631</name>
</gene>
<keyword evidence="3" id="KW-1185">Reference proteome</keyword>
<accession>A0ABR0C4Y4</accession>
<feature type="region of interest" description="Disordered" evidence="1">
    <location>
        <begin position="292"/>
        <end position="323"/>
    </location>
</feature>
<name>A0ABR0C4Y4_PURLI</name>
<organism evidence="2 3">
    <name type="scientific">Purpureocillium lilacinum</name>
    <name type="common">Paecilomyces lilacinus</name>
    <dbReference type="NCBI Taxonomy" id="33203"/>
    <lineage>
        <taxon>Eukaryota</taxon>
        <taxon>Fungi</taxon>
        <taxon>Dikarya</taxon>
        <taxon>Ascomycota</taxon>
        <taxon>Pezizomycotina</taxon>
        <taxon>Sordariomycetes</taxon>
        <taxon>Hypocreomycetidae</taxon>
        <taxon>Hypocreales</taxon>
        <taxon>Ophiocordycipitaceae</taxon>
        <taxon>Purpureocillium</taxon>
    </lineage>
</organism>
<dbReference type="EMBL" id="JAWRVI010000013">
    <property type="protein sequence ID" value="KAK4091051.1"/>
    <property type="molecule type" value="Genomic_DNA"/>
</dbReference>
<dbReference type="Proteomes" id="UP001287286">
    <property type="component" value="Unassembled WGS sequence"/>
</dbReference>
<evidence type="ECO:0000313" key="3">
    <source>
        <dbReference type="Proteomes" id="UP001287286"/>
    </source>
</evidence>
<feature type="compositionally biased region" description="Basic and acidic residues" evidence="1">
    <location>
        <begin position="567"/>
        <end position="592"/>
    </location>
</feature>
<feature type="region of interest" description="Disordered" evidence="1">
    <location>
        <begin position="552"/>
        <end position="592"/>
    </location>
</feature>
<evidence type="ECO:0000256" key="1">
    <source>
        <dbReference type="SAM" id="MobiDB-lite"/>
    </source>
</evidence>
<comment type="caution">
    <text evidence="2">The sequence shown here is derived from an EMBL/GenBank/DDBJ whole genome shotgun (WGS) entry which is preliminary data.</text>
</comment>
<reference evidence="2 3" key="1">
    <citation type="journal article" date="2024" name="Microbiol. Resour. Announc.">
        <title>Genome annotations for the ascomycete fungi Trichoderma harzianum, Trichoderma aggressivum, and Purpureocillium lilacinum.</title>
        <authorList>
            <person name="Beijen E.P.W."/>
            <person name="Ohm R.A."/>
        </authorList>
    </citation>
    <scope>NUCLEOTIDE SEQUENCE [LARGE SCALE GENOMIC DNA]</scope>
    <source>
        <strain evidence="2 3">CBS 150709</strain>
    </source>
</reference>